<dbReference type="EMBL" id="RBNJ01006185">
    <property type="protein sequence ID" value="RUS28762.1"/>
    <property type="molecule type" value="Genomic_DNA"/>
</dbReference>
<evidence type="ECO:0000313" key="3">
    <source>
        <dbReference type="Proteomes" id="UP000274822"/>
    </source>
</evidence>
<accession>A0A433QG39</accession>
<proteinExistence type="predicted"/>
<evidence type="ECO:0000313" key="2">
    <source>
        <dbReference type="EMBL" id="RUS28762.1"/>
    </source>
</evidence>
<keyword evidence="3" id="KW-1185">Reference proteome</keyword>
<gene>
    <name evidence="2" type="ORF">BC938DRAFT_481479</name>
</gene>
<organism evidence="2 3">
    <name type="scientific">Jimgerdemannia flammicorona</name>
    <dbReference type="NCBI Taxonomy" id="994334"/>
    <lineage>
        <taxon>Eukaryota</taxon>
        <taxon>Fungi</taxon>
        <taxon>Fungi incertae sedis</taxon>
        <taxon>Mucoromycota</taxon>
        <taxon>Mucoromycotina</taxon>
        <taxon>Endogonomycetes</taxon>
        <taxon>Endogonales</taxon>
        <taxon>Endogonaceae</taxon>
        <taxon>Jimgerdemannia</taxon>
    </lineage>
</organism>
<name>A0A433QG39_9FUNG</name>
<dbReference type="AlphaFoldDB" id="A0A433QG39"/>
<feature type="region of interest" description="Disordered" evidence="1">
    <location>
        <begin position="219"/>
        <end position="259"/>
    </location>
</feature>
<protein>
    <submittedName>
        <fullName evidence="2">Uncharacterized protein</fullName>
    </submittedName>
</protein>
<comment type="caution">
    <text evidence="2">The sequence shown here is derived from an EMBL/GenBank/DDBJ whole genome shotgun (WGS) entry which is preliminary data.</text>
</comment>
<sequence>MAVTYGYEMEPASPNQPARLVRPPHPPAKVTLSFATSASKWVFLGTRPAILAWIRAHPTIVLETSIFATPNNSSALPDNTAGLVIDLLPYTDPAKSTFTALRTYLTSTDPPVRVEVRPKLDKVDNTVPSLRRVIVASGVQLGEIAEELERQWRKPTPGYLEQLLSMDQKPEEVVLEAVNGFGYGEDAKRRACTSWSGPNSRWSTPRLYTVKAQNAIIPSLPPSSPGHSPASATMPRHPSFPQGNIWSPALPSPTYAKPTSHHHALSMEVARPNIAEFVGGLDAMMAVPGGSEWERMADRESASRRSVSMQVPCHNQLSSVCRCAPI</sequence>
<evidence type="ECO:0000256" key="1">
    <source>
        <dbReference type="SAM" id="MobiDB-lite"/>
    </source>
</evidence>
<reference evidence="2 3" key="1">
    <citation type="journal article" date="2018" name="New Phytol.">
        <title>Phylogenomics of Endogonaceae and evolution of mycorrhizas within Mucoromycota.</title>
        <authorList>
            <person name="Chang Y."/>
            <person name="Desiro A."/>
            <person name="Na H."/>
            <person name="Sandor L."/>
            <person name="Lipzen A."/>
            <person name="Clum A."/>
            <person name="Barry K."/>
            <person name="Grigoriev I.V."/>
            <person name="Martin F.M."/>
            <person name="Stajich J.E."/>
            <person name="Smith M.E."/>
            <person name="Bonito G."/>
            <person name="Spatafora J.W."/>
        </authorList>
    </citation>
    <scope>NUCLEOTIDE SEQUENCE [LARGE SCALE GENOMIC DNA]</scope>
    <source>
        <strain evidence="2 3">AD002</strain>
    </source>
</reference>
<dbReference type="Proteomes" id="UP000274822">
    <property type="component" value="Unassembled WGS sequence"/>
</dbReference>